<sequence>MTLKELLDSYNIEGSEYYEIEISTNKVKFGWKGKYPSCALSSDLLYRTVNNWGIDSQKREIFIVLEDNQ</sequence>
<evidence type="ECO:0000313" key="2">
    <source>
        <dbReference type="Proteomes" id="UP000234865"/>
    </source>
</evidence>
<name>A0A2N5WAP1_LACLL</name>
<comment type="caution">
    <text evidence="1">The sequence shown here is derived from an EMBL/GenBank/DDBJ whole genome shotgun (WGS) entry which is preliminary data.</text>
</comment>
<dbReference type="AlphaFoldDB" id="A0A2N5WAP1"/>
<gene>
    <name evidence="1" type="ORF">CYU10_000163</name>
</gene>
<proteinExistence type="predicted"/>
<accession>A0A2N5WAP1</accession>
<dbReference type="RefSeq" id="WP_095586369.1">
    <property type="nucleotide sequence ID" value="NZ_PKRZ01000001.1"/>
</dbReference>
<organism evidence="1 2">
    <name type="scientific">Lactococcus lactis subsp. lactis</name>
    <name type="common">Streptococcus lactis</name>
    <dbReference type="NCBI Taxonomy" id="1360"/>
    <lineage>
        <taxon>Bacteria</taxon>
        <taxon>Bacillati</taxon>
        <taxon>Bacillota</taxon>
        <taxon>Bacilli</taxon>
        <taxon>Lactobacillales</taxon>
        <taxon>Streptococcaceae</taxon>
        <taxon>Lactococcus</taxon>
    </lineage>
</organism>
<reference evidence="2" key="1">
    <citation type="submission" date="2016-08" db="EMBL/GenBank/DDBJ databases">
        <title>Comparative genomics of Lactococcus lactis strain WFLU12 isolated from the gastrointestinal tract of wild olive flounder (Paralichythys olivaceus).</title>
        <authorList>
            <person name="Nguyen T.L."/>
            <person name="Kim D.-H."/>
        </authorList>
    </citation>
    <scope>NUCLEOTIDE SEQUENCE [LARGE SCALE GENOMIC DNA]</scope>
    <source>
        <strain evidence="2">WFLU12</strain>
    </source>
</reference>
<dbReference type="Proteomes" id="UP000234865">
    <property type="component" value="Unassembled WGS sequence"/>
</dbReference>
<protein>
    <submittedName>
        <fullName evidence="1">Uncharacterized protein</fullName>
    </submittedName>
</protein>
<dbReference type="EMBL" id="PKRZ01000001">
    <property type="protein sequence ID" value="PLW59311.1"/>
    <property type="molecule type" value="Genomic_DNA"/>
</dbReference>
<evidence type="ECO:0000313" key="1">
    <source>
        <dbReference type="EMBL" id="PLW59311.1"/>
    </source>
</evidence>